<dbReference type="Proteomes" id="UP000054408">
    <property type="component" value="Unassembled WGS sequence"/>
</dbReference>
<evidence type="ECO:0000313" key="3">
    <source>
        <dbReference type="Proteomes" id="UP000054408"/>
    </source>
</evidence>
<dbReference type="RefSeq" id="XP_013760919.1">
    <property type="nucleotide sequence ID" value="XM_013905465.1"/>
</dbReference>
<feature type="signal peptide" evidence="1">
    <location>
        <begin position="1"/>
        <end position="25"/>
    </location>
</feature>
<protein>
    <submittedName>
        <fullName evidence="2">Uncharacterized protein</fullName>
    </submittedName>
</protein>
<evidence type="ECO:0000313" key="2">
    <source>
        <dbReference type="EMBL" id="KNC56406.1"/>
    </source>
</evidence>
<dbReference type="AlphaFoldDB" id="A0A0L0DWE6"/>
<accession>A0A0L0DWE6</accession>
<keyword evidence="3" id="KW-1185">Reference proteome</keyword>
<feature type="chain" id="PRO_5005537909" evidence="1">
    <location>
        <begin position="26"/>
        <end position="238"/>
    </location>
</feature>
<dbReference type="GeneID" id="25562058"/>
<organism evidence="2 3">
    <name type="scientific">Thecamonas trahens ATCC 50062</name>
    <dbReference type="NCBI Taxonomy" id="461836"/>
    <lineage>
        <taxon>Eukaryota</taxon>
        <taxon>Apusozoa</taxon>
        <taxon>Apusomonadida</taxon>
        <taxon>Apusomonadidae</taxon>
        <taxon>Thecamonas</taxon>
    </lineage>
</organism>
<dbReference type="SUPFAM" id="SSF51126">
    <property type="entry name" value="Pectin lyase-like"/>
    <property type="match status" value="1"/>
</dbReference>
<sequence>MGSFVWGAALVLALVALGVVQSAAGANTCDDLHLLAGSTVFVLASGGSTSASKDATRTEPVDLVTAMAIAVDCATASQPLTLALHVGTYSLSSALVLASHTTLDGGYTYAGAGMWSKSNSAATVLHRTGASYTINAPDQGAYIAVEAVSKTDWRLQDLTVVTDDAPATSGFRGVSSYGLYIRNSIDYQIVRCSIVPGAASSGKAGDAGLAQMAATTMAAFPDTAAMAAKEAKVAGAEV</sequence>
<proteinExistence type="predicted"/>
<name>A0A0L0DWE6_THETB</name>
<dbReference type="InterPro" id="IPR011050">
    <property type="entry name" value="Pectin_lyase_fold/virulence"/>
</dbReference>
<reference evidence="2 3" key="1">
    <citation type="submission" date="2010-05" db="EMBL/GenBank/DDBJ databases">
        <title>The Genome Sequence of Thecamonas trahens ATCC 50062.</title>
        <authorList>
            <consortium name="The Broad Institute Genome Sequencing Platform"/>
            <person name="Russ C."/>
            <person name="Cuomo C."/>
            <person name="Shea T."/>
            <person name="Young S.K."/>
            <person name="Zeng Q."/>
            <person name="Koehrsen M."/>
            <person name="Haas B."/>
            <person name="Borodovsky M."/>
            <person name="Guigo R."/>
            <person name="Alvarado L."/>
            <person name="Berlin A."/>
            <person name="Bochicchio J."/>
            <person name="Borenstein D."/>
            <person name="Chapman S."/>
            <person name="Chen Z."/>
            <person name="Freedman E."/>
            <person name="Gellesch M."/>
            <person name="Goldberg J."/>
            <person name="Griggs A."/>
            <person name="Gujja S."/>
            <person name="Heilman E."/>
            <person name="Heiman D."/>
            <person name="Hepburn T."/>
            <person name="Howarth C."/>
            <person name="Jen D."/>
            <person name="Larson L."/>
            <person name="Mehta T."/>
            <person name="Park D."/>
            <person name="Pearson M."/>
            <person name="Roberts A."/>
            <person name="Saif S."/>
            <person name="Shenoy N."/>
            <person name="Sisk P."/>
            <person name="Stolte C."/>
            <person name="Sykes S."/>
            <person name="Thomson T."/>
            <person name="Walk T."/>
            <person name="White J."/>
            <person name="Yandava C."/>
            <person name="Burger G."/>
            <person name="Gray M.W."/>
            <person name="Holland P.W.H."/>
            <person name="King N."/>
            <person name="Lang F.B.F."/>
            <person name="Roger A.J."/>
            <person name="Ruiz-Trillo I."/>
            <person name="Lander E."/>
            <person name="Nusbaum C."/>
        </authorList>
    </citation>
    <scope>NUCLEOTIDE SEQUENCE [LARGE SCALE GENOMIC DNA]</scope>
    <source>
        <strain evidence="2 3">ATCC 50062</strain>
    </source>
</reference>
<evidence type="ECO:0000256" key="1">
    <source>
        <dbReference type="SAM" id="SignalP"/>
    </source>
</evidence>
<gene>
    <name evidence="2" type="ORF">AMSG_02377</name>
</gene>
<keyword evidence="1" id="KW-0732">Signal</keyword>
<dbReference type="EMBL" id="GL349441">
    <property type="protein sequence ID" value="KNC56406.1"/>
    <property type="molecule type" value="Genomic_DNA"/>
</dbReference>